<keyword evidence="8 11" id="KW-0460">Magnesium</keyword>
<dbReference type="SUPFAM" id="SSF52518">
    <property type="entry name" value="Thiamin diphosphate-binding fold (THDP-binding)"/>
    <property type="match status" value="2"/>
</dbReference>
<dbReference type="AlphaFoldDB" id="A0A1D2L4T6"/>
<dbReference type="GO" id="GO:0030976">
    <property type="term" value="F:thiamine pyrophosphate binding"/>
    <property type="evidence" value="ECO:0007669"/>
    <property type="project" value="InterPro"/>
</dbReference>
<evidence type="ECO:0000259" key="15">
    <source>
        <dbReference type="Pfam" id="PF02776"/>
    </source>
</evidence>
<evidence type="ECO:0000256" key="2">
    <source>
        <dbReference type="ARBA" id="ARBA00001964"/>
    </source>
</evidence>
<dbReference type="PIRSF" id="PIRSF036565">
    <property type="entry name" value="Pyruvt_ip_decrb"/>
    <property type="match status" value="1"/>
</dbReference>
<evidence type="ECO:0000256" key="11">
    <source>
        <dbReference type="PIRSR" id="PIRSR036565-2"/>
    </source>
</evidence>
<comment type="similarity">
    <text evidence="4 12">Belongs to the TPP enzyme family.</text>
</comment>
<name>A0A1D2L4T6_BROTH</name>
<keyword evidence="9 12" id="KW-0786">Thiamine pyrophosphate</keyword>
<dbReference type="InterPro" id="IPR047213">
    <property type="entry name" value="TPP_PYR_PDC_IPDC-like"/>
</dbReference>
<dbReference type="STRING" id="2756.BFR44_06810"/>
<keyword evidence="17" id="KW-1185">Reference proteome</keyword>
<feature type="domain" description="Thiamine pyrophosphate enzyme TPP-binding" evidence="14">
    <location>
        <begin position="387"/>
        <end position="515"/>
    </location>
</feature>
<dbReference type="FunFam" id="3.40.50.970:FF:000024">
    <property type="entry name" value="Pyruvate decarboxylase isozyme"/>
    <property type="match status" value="1"/>
</dbReference>
<keyword evidence="16" id="KW-0670">Pyruvate</keyword>
<evidence type="ECO:0000256" key="9">
    <source>
        <dbReference type="ARBA" id="ARBA00023052"/>
    </source>
</evidence>
<dbReference type="GO" id="GO:0000287">
    <property type="term" value="F:magnesium ion binding"/>
    <property type="evidence" value="ECO:0007669"/>
    <property type="project" value="InterPro"/>
</dbReference>
<accession>A0A1D2L4T6</accession>
<dbReference type="InterPro" id="IPR012110">
    <property type="entry name" value="PDC/IPDC-like"/>
</dbReference>
<dbReference type="GO" id="GO:0004737">
    <property type="term" value="F:pyruvate decarboxylase activity"/>
    <property type="evidence" value="ECO:0007669"/>
    <property type="project" value="TreeGrafter"/>
</dbReference>
<dbReference type="Proteomes" id="UP000243591">
    <property type="component" value="Chromosome"/>
</dbReference>
<dbReference type="Pfam" id="PF02775">
    <property type="entry name" value="TPP_enzyme_C"/>
    <property type="match status" value="1"/>
</dbReference>
<keyword evidence="10" id="KW-0456">Lyase</keyword>
<evidence type="ECO:0000256" key="5">
    <source>
        <dbReference type="ARBA" id="ARBA00020054"/>
    </source>
</evidence>
<sequence>MYTIGDYLLDRLNELGVEDIFGVPGDYNLTFLDHITAHPQLSWVGNANELNAAYAADGYARTKGFAALVTTFGVGELSAINGLAGSFAERVPVIEIVGSPVSTVQTDKKLVHHTLGDGDFLHFEKMHDAVTVASAHLTIQNATSEIDRVLTTALSLRRPGYINLPIDVAAAPVEKAQKKLQLKVTSPIDSTLLEKIQTALSSAKQPVFITGHEIQSYHLEDTVAKIAAHTTVPVAALSLGKSSIDETHPQFVGIYSGALTAEPLKTYVDNADLVILLGAQLTDTATSGFSQSFSASKIIAIHPETTTVFGQDYPSNDFKELVEALTTIDYRMETSAALKTMPSTKEFIATDTLLTQNRFWEAIETNFKQNDTIVAEQGTSFFGITNTQFKKDMRLIGQPLWGSIGYTFPAALGSQLAARSKRHLLFIGDGSLQLTIQELGMALRAKLTPLIFVINNNGYTVEREIHGPNERYNDIPTWDYAQLPTVFGGTDQNVATYKVTTETELAEALVTAQADTTRLQWIEVVMDQTDAPELLKEMGRIFAKQNTH</sequence>
<organism evidence="16 17">
    <name type="scientific">Brochothrix thermosphacta</name>
    <name type="common">Microbacterium thermosphactum</name>
    <dbReference type="NCBI Taxonomy" id="2756"/>
    <lineage>
        <taxon>Bacteria</taxon>
        <taxon>Bacillati</taxon>
        <taxon>Bacillota</taxon>
        <taxon>Bacilli</taxon>
        <taxon>Bacillales</taxon>
        <taxon>Listeriaceae</taxon>
        <taxon>Brochothrix</taxon>
    </lineage>
</organism>
<protein>
    <recommendedName>
        <fullName evidence="5">Alpha-keto-acid decarboxylase</fullName>
    </recommendedName>
</protein>
<evidence type="ECO:0000259" key="14">
    <source>
        <dbReference type="Pfam" id="PF02775"/>
    </source>
</evidence>
<dbReference type="RefSeq" id="WP_069126177.1">
    <property type="nucleotide sequence ID" value="NZ_CP023483.1"/>
</dbReference>
<dbReference type="GO" id="GO:0005829">
    <property type="term" value="C:cytosol"/>
    <property type="evidence" value="ECO:0007669"/>
    <property type="project" value="TreeGrafter"/>
</dbReference>
<comment type="function">
    <text evidence="3">Decarboxylates branched-chain and aromatic alpha-keto acids to aldehydes.</text>
</comment>
<dbReference type="FunFam" id="3.40.50.970:FF:000019">
    <property type="entry name" value="Pyruvate decarboxylase isozyme"/>
    <property type="match status" value="1"/>
</dbReference>
<evidence type="ECO:0000256" key="10">
    <source>
        <dbReference type="ARBA" id="ARBA00023239"/>
    </source>
</evidence>
<evidence type="ECO:0000256" key="1">
    <source>
        <dbReference type="ARBA" id="ARBA00001920"/>
    </source>
</evidence>
<keyword evidence="7" id="KW-0210">Decarboxylase</keyword>
<comment type="cofactor">
    <cofactor evidence="1">
        <name>a metal cation</name>
        <dbReference type="ChEBI" id="CHEBI:25213"/>
    </cofactor>
</comment>
<dbReference type="Gene3D" id="3.40.50.970">
    <property type="match status" value="2"/>
</dbReference>
<evidence type="ECO:0000256" key="6">
    <source>
        <dbReference type="ARBA" id="ARBA00022723"/>
    </source>
</evidence>
<dbReference type="CDD" id="cd07038">
    <property type="entry name" value="TPP_PYR_PDC_IPDC_like"/>
    <property type="match status" value="1"/>
</dbReference>
<proteinExistence type="inferred from homology"/>
<dbReference type="OrthoDB" id="4494979at2"/>
<comment type="cofactor">
    <cofactor evidence="11">
        <name>Mg(2+)</name>
        <dbReference type="ChEBI" id="CHEBI:18420"/>
    </cofactor>
    <text evidence="11">Binds 1 Mg(2+) per subunit.</text>
</comment>
<evidence type="ECO:0000256" key="7">
    <source>
        <dbReference type="ARBA" id="ARBA00022793"/>
    </source>
</evidence>
<gene>
    <name evidence="16" type="ORF">CNY62_05050</name>
</gene>
<feature type="binding site" evidence="11">
    <location>
        <position position="456"/>
    </location>
    <ligand>
        <name>Mg(2+)</name>
        <dbReference type="ChEBI" id="CHEBI:18420"/>
    </ligand>
</feature>
<comment type="cofactor">
    <cofactor evidence="2">
        <name>thiamine diphosphate</name>
        <dbReference type="ChEBI" id="CHEBI:58937"/>
    </cofactor>
</comment>
<evidence type="ECO:0000256" key="3">
    <source>
        <dbReference type="ARBA" id="ARBA00002938"/>
    </source>
</evidence>
<evidence type="ECO:0000256" key="4">
    <source>
        <dbReference type="ARBA" id="ARBA00007812"/>
    </source>
</evidence>
<evidence type="ECO:0000256" key="12">
    <source>
        <dbReference type="RuleBase" id="RU362132"/>
    </source>
</evidence>
<feature type="domain" description="Thiamine pyrophosphate enzyme central" evidence="13">
    <location>
        <begin position="193"/>
        <end position="307"/>
    </location>
</feature>
<dbReference type="InterPro" id="IPR012001">
    <property type="entry name" value="Thiamin_PyroP_enz_TPP-bd_dom"/>
</dbReference>
<dbReference type="KEGG" id="bths:CNY62_05050"/>
<dbReference type="Pfam" id="PF02776">
    <property type="entry name" value="TPP_enzyme_N"/>
    <property type="match status" value="1"/>
</dbReference>
<dbReference type="Pfam" id="PF00205">
    <property type="entry name" value="TPP_enzyme_M"/>
    <property type="match status" value="1"/>
</dbReference>
<evidence type="ECO:0000259" key="13">
    <source>
        <dbReference type="Pfam" id="PF00205"/>
    </source>
</evidence>
<dbReference type="InterPro" id="IPR029035">
    <property type="entry name" value="DHS-like_NAD/FAD-binding_dom"/>
</dbReference>
<evidence type="ECO:0000313" key="17">
    <source>
        <dbReference type="Proteomes" id="UP000243591"/>
    </source>
</evidence>
<dbReference type="InterPro" id="IPR047214">
    <property type="entry name" value="TPP_PDC_IPDC"/>
</dbReference>
<evidence type="ECO:0000313" key="16">
    <source>
        <dbReference type="EMBL" id="ATF25811.1"/>
    </source>
</evidence>
<feature type="binding site" evidence="11">
    <location>
        <position position="429"/>
    </location>
    <ligand>
        <name>Mg(2+)</name>
        <dbReference type="ChEBI" id="CHEBI:18420"/>
    </ligand>
</feature>
<dbReference type="SUPFAM" id="SSF52467">
    <property type="entry name" value="DHS-like NAD/FAD-binding domain"/>
    <property type="match status" value="1"/>
</dbReference>
<dbReference type="PANTHER" id="PTHR43452:SF30">
    <property type="entry name" value="PYRUVATE DECARBOXYLASE ISOZYME 1-RELATED"/>
    <property type="match status" value="1"/>
</dbReference>
<dbReference type="PANTHER" id="PTHR43452">
    <property type="entry name" value="PYRUVATE DECARBOXYLASE"/>
    <property type="match status" value="1"/>
</dbReference>
<dbReference type="InterPro" id="IPR012000">
    <property type="entry name" value="Thiamin_PyroP_enz_cen_dom"/>
</dbReference>
<dbReference type="InterPro" id="IPR029061">
    <property type="entry name" value="THDP-binding"/>
</dbReference>
<evidence type="ECO:0000256" key="8">
    <source>
        <dbReference type="ARBA" id="ARBA00022842"/>
    </source>
</evidence>
<reference evidence="16 17" key="1">
    <citation type="submission" date="2017-09" db="EMBL/GenBank/DDBJ databases">
        <title>Complete Genome Sequences of Two Strains of the Meat Spoilage Bacterium Brochothrix thermosphacta Isolated from Ground Chicken.</title>
        <authorList>
            <person name="Paoli G.C."/>
            <person name="Wijey C."/>
            <person name="Chen C.-Y."/>
            <person name="Nguyen L."/>
            <person name="Yan X."/>
            <person name="Irwin P.L."/>
        </authorList>
    </citation>
    <scope>NUCLEOTIDE SEQUENCE [LARGE SCALE GENOMIC DNA]</scope>
    <source>
        <strain evidence="16 17">BI</strain>
    </source>
</reference>
<feature type="binding site" evidence="11">
    <location>
        <position position="458"/>
    </location>
    <ligand>
        <name>Mg(2+)</name>
        <dbReference type="ChEBI" id="CHEBI:18420"/>
    </ligand>
</feature>
<feature type="domain" description="Thiamine pyrophosphate enzyme N-terminal TPP-binding" evidence="15">
    <location>
        <begin position="3"/>
        <end position="105"/>
    </location>
</feature>
<dbReference type="GO" id="GO:0000949">
    <property type="term" value="P:aromatic amino acid family catabolic process to alcohol via Ehrlich pathway"/>
    <property type="evidence" value="ECO:0007669"/>
    <property type="project" value="TreeGrafter"/>
</dbReference>
<dbReference type="Gene3D" id="3.40.50.1220">
    <property type="entry name" value="TPP-binding domain"/>
    <property type="match status" value="1"/>
</dbReference>
<keyword evidence="6 11" id="KW-0479">Metal-binding</keyword>
<dbReference type="EMBL" id="CP023483">
    <property type="protein sequence ID" value="ATF25811.1"/>
    <property type="molecule type" value="Genomic_DNA"/>
</dbReference>
<dbReference type="InterPro" id="IPR011766">
    <property type="entry name" value="TPP_enzyme_TPP-bd"/>
</dbReference>
<dbReference type="CDD" id="cd02005">
    <property type="entry name" value="TPP_PDC_IPDC"/>
    <property type="match status" value="1"/>
</dbReference>